<dbReference type="GO" id="GO:0032993">
    <property type="term" value="C:protein-DNA complex"/>
    <property type="evidence" value="ECO:0007669"/>
    <property type="project" value="TreeGrafter"/>
</dbReference>
<dbReference type="KEGG" id="far:ABE41_006465"/>
<accession>A0A1B1Z2D7</accession>
<keyword evidence="2" id="KW-0805">Transcription regulation</keyword>
<comment type="similarity">
    <text evidence="1">Belongs to the LysR transcriptional regulatory family.</text>
</comment>
<dbReference type="CDD" id="cd08414">
    <property type="entry name" value="PBP2_LTTR_aromatics_like"/>
    <property type="match status" value="1"/>
</dbReference>
<dbReference type="Proteomes" id="UP000077412">
    <property type="component" value="Chromosome"/>
</dbReference>
<sequence>MELRHLRYFVTVAEELNFSRAAVRLNISQPPLSQQIQQLESELGVPLFYRTKRKVELTDSGKVFLGKAYKILFEVEKACDHTKKAYEGKYGQLVIGFTGSATYDFIPLLQSYRAKFPLVEVIVHQMSTPEQVLALNEERIDVGLICTPIAIENSKLNISPIRRQHFIAVLPETHKMAKKKFPLEIRELAEDTFIMTPRQEGSVYYDTIMSIFHKVGFIPKITTAHVSTAVTSLVSAGMGVALLPYLLENLQMKGVVFKEITDTTTKIETAVAWRHNEKSSIVDPFITLVKEFVIQDSVK</sequence>
<dbReference type="GO" id="GO:0003677">
    <property type="term" value="F:DNA binding"/>
    <property type="evidence" value="ECO:0007669"/>
    <property type="project" value="UniProtKB-KW"/>
</dbReference>
<organism evidence="6 7">
    <name type="scientific">Fictibacillus arsenicus</name>
    <dbReference type="NCBI Taxonomy" id="255247"/>
    <lineage>
        <taxon>Bacteria</taxon>
        <taxon>Bacillati</taxon>
        <taxon>Bacillota</taxon>
        <taxon>Bacilli</taxon>
        <taxon>Bacillales</taxon>
        <taxon>Fictibacillaceae</taxon>
        <taxon>Fictibacillus</taxon>
    </lineage>
</organism>
<dbReference type="SUPFAM" id="SSF53850">
    <property type="entry name" value="Periplasmic binding protein-like II"/>
    <property type="match status" value="1"/>
</dbReference>
<protein>
    <submittedName>
        <fullName evidence="6">LysR family transcriptional regulator</fullName>
    </submittedName>
</protein>
<evidence type="ECO:0000259" key="5">
    <source>
        <dbReference type="PROSITE" id="PS50931"/>
    </source>
</evidence>
<dbReference type="OrthoDB" id="9803735at2"/>
<dbReference type="RefSeq" id="WP_066287739.1">
    <property type="nucleotide sequence ID" value="NZ_CP016761.1"/>
</dbReference>
<gene>
    <name evidence="6" type="ORF">ABE41_006465</name>
</gene>
<dbReference type="Pfam" id="PF00126">
    <property type="entry name" value="HTH_1"/>
    <property type="match status" value="1"/>
</dbReference>
<dbReference type="PANTHER" id="PTHR30346:SF0">
    <property type="entry name" value="HCA OPERON TRANSCRIPTIONAL ACTIVATOR HCAR"/>
    <property type="match status" value="1"/>
</dbReference>
<dbReference type="InterPro" id="IPR036390">
    <property type="entry name" value="WH_DNA-bd_sf"/>
</dbReference>
<dbReference type="EMBL" id="CP016761">
    <property type="protein sequence ID" value="ANX11645.1"/>
    <property type="molecule type" value="Genomic_DNA"/>
</dbReference>
<evidence type="ECO:0000256" key="1">
    <source>
        <dbReference type="ARBA" id="ARBA00009437"/>
    </source>
</evidence>
<dbReference type="GO" id="GO:0003700">
    <property type="term" value="F:DNA-binding transcription factor activity"/>
    <property type="evidence" value="ECO:0007669"/>
    <property type="project" value="InterPro"/>
</dbReference>
<dbReference type="InterPro" id="IPR005119">
    <property type="entry name" value="LysR_subst-bd"/>
</dbReference>
<evidence type="ECO:0000256" key="2">
    <source>
        <dbReference type="ARBA" id="ARBA00023015"/>
    </source>
</evidence>
<dbReference type="SUPFAM" id="SSF46785">
    <property type="entry name" value="Winged helix' DNA-binding domain"/>
    <property type="match status" value="1"/>
</dbReference>
<dbReference type="Pfam" id="PF03466">
    <property type="entry name" value="LysR_substrate"/>
    <property type="match status" value="1"/>
</dbReference>
<keyword evidence="7" id="KW-1185">Reference proteome</keyword>
<dbReference type="AlphaFoldDB" id="A0A1B1Z2D7"/>
<dbReference type="InterPro" id="IPR000847">
    <property type="entry name" value="LysR_HTH_N"/>
</dbReference>
<dbReference type="FunFam" id="1.10.10.10:FF:000001">
    <property type="entry name" value="LysR family transcriptional regulator"/>
    <property type="match status" value="1"/>
</dbReference>
<dbReference type="InterPro" id="IPR036388">
    <property type="entry name" value="WH-like_DNA-bd_sf"/>
</dbReference>
<dbReference type="Gene3D" id="3.40.190.10">
    <property type="entry name" value="Periplasmic binding protein-like II"/>
    <property type="match status" value="2"/>
</dbReference>
<reference evidence="6 7" key="1">
    <citation type="submission" date="2016-08" db="EMBL/GenBank/DDBJ databases">
        <title>Complete genome sequence of Fictibacillus arsenicus G25-54, a strain with toxicity to nematodes and a potential arsenic-resistance activity.</title>
        <authorList>
            <person name="Zheng Z."/>
        </authorList>
    </citation>
    <scope>NUCLEOTIDE SEQUENCE [LARGE SCALE GENOMIC DNA]</scope>
    <source>
        <strain evidence="6 7">G25-54</strain>
    </source>
</reference>
<keyword evidence="4" id="KW-0804">Transcription</keyword>
<evidence type="ECO:0000256" key="3">
    <source>
        <dbReference type="ARBA" id="ARBA00023125"/>
    </source>
</evidence>
<evidence type="ECO:0000313" key="7">
    <source>
        <dbReference type="Proteomes" id="UP000077412"/>
    </source>
</evidence>
<proteinExistence type="inferred from homology"/>
<name>A0A1B1Z2D7_9BACL</name>
<feature type="domain" description="HTH lysR-type" evidence="5">
    <location>
        <begin position="1"/>
        <end position="58"/>
    </location>
</feature>
<dbReference type="PANTHER" id="PTHR30346">
    <property type="entry name" value="TRANSCRIPTIONAL DUAL REGULATOR HCAR-RELATED"/>
    <property type="match status" value="1"/>
</dbReference>
<keyword evidence="3" id="KW-0238">DNA-binding</keyword>
<dbReference type="Gene3D" id="1.10.10.10">
    <property type="entry name" value="Winged helix-like DNA-binding domain superfamily/Winged helix DNA-binding domain"/>
    <property type="match status" value="1"/>
</dbReference>
<dbReference type="STRING" id="255247.ABE41_006465"/>
<dbReference type="PRINTS" id="PR00039">
    <property type="entry name" value="HTHLYSR"/>
</dbReference>
<evidence type="ECO:0000313" key="6">
    <source>
        <dbReference type="EMBL" id="ANX11645.1"/>
    </source>
</evidence>
<dbReference type="PROSITE" id="PS50931">
    <property type="entry name" value="HTH_LYSR"/>
    <property type="match status" value="1"/>
</dbReference>
<evidence type="ECO:0000256" key="4">
    <source>
        <dbReference type="ARBA" id="ARBA00023163"/>
    </source>
</evidence>